<evidence type="ECO:0000313" key="2">
    <source>
        <dbReference type="EnsemblMetazoa" id="GAUT038309-PA"/>
    </source>
</evidence>
<evidence type="ECO:0000313" key="3">
    <source>
        <dbReference type="Proteomes" id="UP000078200"/>
    </source>
</evidence>
<sequence>MDAFETDEMISDDNIPLTSKRLRGTLENPIEFPKGGNNQDSIQFPDEGNTIRENPNVSNEDEFPQSEIEYLRFHLPEPSFVVNNRTVIKLHGIKDSNYKNGLRKMVAKLTDEEKIIIINVDDVFISGTIDYNKEDDCMGGWTYEENKIIPAVAKRSTTNFDMLL</sequence>
<evidence type="ECO:0000256" key="1">
    <source>
        <dbReference type="SAM" id="MobiDB-lite"/>
    </source>
</evidence>
<accession>A0A1A9VI86</accession>
<name>A0A1A9VI86_GLOAU</name>
<proteinExistence type="predicted"/>
<feature type="compositionally biased region" description="Acidic residues" evidence="1">
    <location>
        <begin position="1"/>
        <end position="11"/>
    </location>
</feature>
<feature type="region of interest" description="Disordered" evidence="1">
    <location>
        <begin position="1"/>
        <end position="60"/>
    </location>
</feature>
<dbReference type="Proteomes" id="UP000078200">
    <property type="component" value="Unassembled WGS sequence"/>
</dbReference>
<dbReference type="EnsemblMetazoa" id="GAUT038309-RA">
    <property type="protein sequence ID" value="GAUT038309-PA"/>
    <property type="gene ID" value="GAUT038309"/>
</dbReference>
<keyword evidence="3" id="KW-1185">Reference proteome</keyword>
<reference evidence="2" key="1">
    <citation type="submission" date="2020-05" db="UniProtKB">
        <authorList>
            <consortium name="EnsemblMetazoa"/>
        </authorList>
    </citation>
    <scope>IDENTIFICATION</scope>
    <source>
        <strain evidence="2">TTRI</strain>
    </source>
</reference>
<protein>
    <submittedName>
        <fullName evidence="2">Uncharacterized protein</fullName>
    </submittedName>
</protein>
<dbReference type="AlphaFoldDB" id="A0A1A9VI86"/>
<organism evidence="2 3">
    <name type="scientific">Glossina austeni</name>
    <name type="common">Savannah tsetse fly</name>
    <dbReference type="NCBI Taxonomy" id="7395"/>
    <lineage>
        <taxon>Eukaryota</taxon>
        <taxon>Metazoa</taxon>
        <taxon>Ecdysozoa</taxon>
        <taxon>Arthropoda</taxon>
        <taxon>Hexapoda</taxon>
        <taxon>Insecta</taxon>
        <taxon>Pterygota</taxon>
        <taxon>Neoptera</taxon>
        <taxon>Endopterygota</taxon>
        <taxon>Diptera</taxon>
        <taxon>Brachycera</taxon>
        <taxon>Muscomorpha</taxon>
        <taxon>Hippoboscoidea</taxon>
        <taxon>Glossinidae</taxon>
        <taxon>Glossina</taxon>
    </lineage>
</organism>
<dbReference type="VEuPathDB" id="VectorBase:GAUT038309"/>